<dbReference type="Gene3D" id="1.20.1280.50">
    <property type="match status" value="1"/>
</dbReference>
<dbReference type="OrthoDB" id="2253782at2759"/>
<dbReference type="VEuPathDB" id="FungiDB:PHYBLDRAFT_168491"/>
<protein>
    <recommendedName>
        <fullName evidence="1">F-box domain-containing protein</fullName>
    </recommendedName>
</protein>
<dbReference type="SMART" id="SM00256">
    <property type="entry name" value="FBOX"/>
    <property type="match status" value="1"/>
</dbReference>
<dbReference type="InterPro" id="IPR032675">
    <property type="entry name" value="LRR_dom_sf"/>
</dbReference>
<sequence>MLLSELPPEILTQIAELLTATDRRSCGLVCKGWKYPFQRVLWRDTRIGSPEYISEIIEHVKYPQYLFIPCLFVHSLRLYKYYYASEISDVKFSEIFRYMPNLKRLEISIMPSIMPNTKITRTEKIWTSLESLKIQYGSKCEQKSENLLNLVNACNMLQELEIIRKGRPFGVIFSMDDFDSMHQNLQSLSSISIEMYLNSEFSAKLDTIPNTTPAFAKELIPVDEFGNDYKTIWDPLWLYYFGYKYPNLRSLKLYATDIRRNATNWDERQAIISRFQFNPKAFRCLETFSFTTDSYFSFSDFVLWELFYALRVPLKHLVLDATKSEEVDDSHPIDVNRILQSFSKTLKSLSVTGFIYNARDQDPTFRLSSYYPLLTSLCISGSNVFLNLDNLLDKFATLKQLKFRGEKLVITPITTTEKSKQKQQKHRLEILTLERCAADVKVFNYISFRCRSLRHMTLNTLHATGSISEKTGCLLLDMPHTFLKTLNIGQVRYSTSYEELGTKDDICLTLLSQLNNAPLSDEKNETEQNKMDSVYPISAIHNIDWLYTYDSNEGQGIDSLETKKLSKEETNIALEYYKNFQSNKINQISEEDNSYNGEDPKAGWEYELYKGYGELRLGKIEVGSFICAPDGYIFKK</sequence>
<name>A0A167MKU6_PHYB8</name>
<dbReference type="Proteomes" id="UP000077315">
    <property type="component" value="Unassembled WGS sequence"/>
</dbReference>
<proteinExistence type="predicted"/>
<dbReference type="AlphaFoldDB" id="A0A167MKU6"/>
<keyword evidence="3" id="KW-1185">Reference proteome</keyword>
<evidence type="ECO:0000259" key="1">
    <source>
        <dbReference type="PROSITE" id="PS50181"/>
    </source>
</evidence>
<evidence type="ECO:0000313" key="3">
    <source>
        <dbReference type="Proteomes" id="UP000077315"/>
    </source>
</evidence>
<dbReference type="PANTHER" id="PTHR16134:SF119">
    <property type="entry name" value="AT02038P-RELATED"/>
    <property type="match status" value="1"/>
</dbReference>
<organism evidence="2 3">
    <name type="scientific">Phycomyces blakesleeanus (strain ATCC 8743b / DSM 1359 / FGSC 10004 / NBRC 33097 / NRRL 1555)</name>
    <dbReference type="NCBI Taxonomy" id="763407"/>
    <lineage>
        <taxon>Eukaryota</taxon>
        <taxon>Fungi</taxon>
        <taxon>Fungi incertae sedis</taxon>
        <taxon>Mucoromycota</taxon>
        <taxon>Mucoromycotina</taxon>
        <taxon>Mucoromycetes</taxon>
        <taxon>Mucorales</taxon>
        <taxon>Phycomycetaceae</taxon>
        <taxon>Phycomyces</taxon>
    </lineage>
</organism>
<dbReference type="SUPFAM" id="SSF52047">
    <property type="entry name" value="RNI-like"/>
    <property type="match status" value="1"/>
</dbReference>
<dbReference type="PROSITE" id="PS50181">
    <property type="entry name" value="FBOX"/>
    <property type="match status" value="1"/>
</dbReference>
<dbReference type="GeneID" id="28996790"/>
<dbReference type="SUPFAM" id="SSF81383">
    <property type="entry name" value="F-box domain"/>
    <property type="match status" value="1"/>
</dbReference>
<dbReference type="EMBL" id="KV440981">
    <property type="protein sequence ID" value="OAD73139.1"/>
    <property type="molecule type" value="Genomic_DNA"/>
</dbReference>
<dbReference type="RefSeq" id="XP_018291179.1">
    <property type="nucleotide sequence ID" value="XM_018435884.1"/>
</dbReference>
<reference evidence="3" key="1">
    <citation type="submission" date="2015-06" db="EMBL/GenBank/DDBJ databases">
        <title>Expansion of signal transduction pathways in fungi by whole-genome duplication.</title>
        <authorList>
            <consortium name="DOE Joint Genome Institute"/>
            <person name="Corrochano L.M."/>
            <person name="Kuo A."/>
            <person name="Marcet-Houben M."/>
            <person name="Polaino S."/>
            <person name="Salamov A."/>
            <person name="Villalobos J.M."/>
            <person name="Alvarez M.I."/>
            <person name="Avalos J."/>
            <person name="Benito E.P."/>
            <person name="Benoit I."/>
            <person name="Burger G."/>
            <person name="Camino L.P."/>
            <person name="Canovas D."/>
            <person name="Cerda-Olmedo E."/>
            <person name="Cheng J.-F."/>
            <person name="Dominguez A."/>
            <person name="Elias M."/>
            <person name="Eslava A.P."/>
            <person name="Glaser F."/>
            <person name="Grimwood J."/>
            <person name="Gutierrez G."/>
            <person name="Heitman J."/>
            <person name="Henrissat B."/>
            <person name="Iturriaga E.A."/>
            <person name="Lang B.F."/>
            <person name="Lavin J.L."/>
            <person name="Lee S."/>
            <person name="Li W."/>
            <person name="Lindquist E."/>
            <person name="Lopez-Garcia S."/>
            <person name="Luque E.M."/>
            <person name="Marcos A.T."/>
            <person name="Martin J."/>
            <person name="McCluskey K."/>
            <person name="Medina H.R."/>
            <person name="Miralles-Duran A."/>
            <person name="Miyazaki A."/>
            <person name="Munoz-Torres E."/>
            <person name="Oguiza J.A."/>
            <person name="Ohm R."/>
            <person name="Olmedo M."/>
            <person name="Orejas M."/>
            <person name="Ortiz-Castellanos L."/>
            <person name="Pisabarro A.G."/>
            <person name="Rodriguez-Romero J."/>
            <person name="Ruiz-Herrera J."/>
            <person name="Ruiz-Vazquez R."/>
            <person name="Sanz C."/>
            <person name="Schackwitz W."/>
            <person name="Schmutz J."/>
            <person name="Shahriari M."/>
            <person name="Shelest E."/>
            <person name="Silva-Franco F."/>
            <person name="Soanes D."/>
            <person name="Syed K."/>
            <person name="Tagua V.G."/>
            <person name="Talbot N.J."/>
            <person name="Thon M."/>
            <person name="De vries R.P."/>
            <person name="Wiebenga A."/>
            <person name="Yadav J.S."/>
            <person name="Braun E.L."/>
            <person name="Baker S."/>
            <person name="Garre V."/>
            <person name="Horwitz B."/>
            <person name="Torres-Martinez S."/>
            <person name="Idnurm A."/>
            <person name="Herrera-Estrella A."/>
            <person name="Gabaldon T."/>
            <person name="Grigoriev I.V."/>
        </authorList>
    </citation>
    <scope>NUCLEOTIDE SEQUENCE [LARGE SCALE GENOMIC DNA]</scope>
    <source>
        <strain evidence="3">NRRL 1555(-)</strain>
    </source>
</reference>
<accession>A0A167MKU6</accession>
<dbReference type="InterPro" id="IPR001810">
    <property type="entry name" value="F-box_dom"/>
</dbReference>
<dbReference type="InterPro" id="IPR036047">
    <property type="entry name" value="F-box-like_dom_sf"/>
</dbReference>
<dbReference type="Gene3D" id="3.80.10.10">
    <property type="entry name" value="Ribonuclease Inhibitor"/>
    <property type="match status" value="1"/>
</dbReference>
<gene>
    <name evidence="2" type="ORF">PHYBLDRAFT_168491</name>
</gene>
<dbReference type="PANTHER" id="PTHR16134">
    <property type="entry name" value="F-BOX/TPR REPEAT PROTEIN POF3"/>
    <property type="match status" value="1"/>
</dbReference>
<evidence type="ECO:0000313" key="2">
    <source>
        <dbReference type="EMBL" id="OAD73139.1"/>
    </source>
</evidence>
<feature type="domain" description="F-box" evidence="1">
    <location>
        <begin position="1"/>
        <end position="45"/>
    </location>
</feature>
<dbReference type="Pfam" id="PF12937">
    <property type="entry name" value="F-box-like"/>
    <property type="match status" value="1"/>
</dbReference>
<dbReference type="InParanoid" id="A0A167MKU6"/>